<keyword evidence="1" id="KW-0539">Nucleus</keyword>
<dbReference type="CDD" id="cd00067">
    <property type="entry name" value="GAL4"/>
    <property type="match status" value="1"/>
</dbReference>
<dbReference type="SUPFAM" id="SSF57701">
    <property type="entry name" value="Zn2/Cys6 DNA-binding domain"/>
    <property type="match status" value="1"/>
</dbReference>
<organism evidence="4">
    <name type="scientific">Bionectria ochroleuca</name>
    <name type="common">Gliocladium roseum</name>
    <dbReference type="NCBI Taxonomy" id="29856"/>
    <lineage>
        <taxon>Eukaryota</taxon>
        <taxon>Fungi</taxon>
        <taxon>Dikarya</taxon>
        <taxon>Ascomycota</taxon>
        <taxon>Pezizomycotina</taxon>
        <taxon>Sordariomycetes</taxon>
        <taxon>Hypocreomycetidae</taxon>
        <taxon>Hypocreales</taxon>
        <taxon>Bionectriaceae</taxon>
        <taxon>Clonostachys</taxon>
    </lineage>
</organism>
<dbReference type="EMBL" id="CDPU01000042">
    <property type="protein sequence ID" value="CEO54417.1"/>
    <property type="molecule type" value="Genomic_DNA"/>
</dbReference>
<proteinExistence type="predicted"/>
<dbReference type="AlphaFoldDB" id="A0A0B7KG60"/>
<feature type="region of interest" description="Disordered" evidence="2">
    <location>
        <begin position="1"/>
        <end position="27"/>
    </location>
</feature>
<feature type="compositionally biased region" description="Polar residues" evidence="2">
    <location>
        <begin position="7"/>
        <end position="27"/>
    </location>
</feature>
<evidence type="ECO:0000256" key="1">
    <source>
        <dbReference type="ARBA" id="ARBA00023242"/>
    </source>
</evidence>
<evidence type="ECO:0000256" key="2">
    <source>
        <dbReference type="SAM" id="MobiDB-lite"/>
    </source>
</evidence>
<dbReference type="Pfam" id="PF00172">
    <property type="entry name" value="Zn_clus"/>
    <property type="match status" value="1"/>
</dbReference>
<accession>A0A0B7KG60</accession>
<dbReference type="GO" id="GO:0008270">
    <property type="term" value="F:zinc ion binding"/>
    <property type="evidence" value="ECO:0007669"/>
    <property type="project" value="InterPro"/>
</dbReference>
<dbReference type="GO" id="GO:0000981">
    <property type="term" value="F:DNA-binding transcription factor activity, RNA polymerase II-specific"/>
    <property type="evidence" value="ECO:0007669"/>
    <property type="project" value="InterPro"/>
</dbReference>
<evidence type="ECO:0000259" key="3">
    <source>
        <dbReference type="PROSITE" id="PS50048"/>
    </source>
</evidence>
<feature type="domain" description="Zn(2)-C6 fungal-type" evidence="3">
    <location>
        <begin position="39"/>
        <end position="70"/>
    </location>
</feature>
<gene>
    <name evidence="4" type="ORF">BN869_000010475_1</name>
</gene>
<dbReference type="SMART" id="SM00066">
    <property type="entry name" value="GAL4"/>
    <property type="match status" value="1"/>
</dbReference>
<dbReference type="PROSITE" id="PS50048">
    <property type="entry name" value="ZN2_CY6_FUNGAL_2"/>
    <property type="match status" value="1"/>
</dbReference>
<dbReference type="PROSITE" id="PS00463">
    <property type="entry name" value="ZN2_CY6_FUNGAL_1"/>
    <property type="match status" value="1"/>
</dbReference>
<dbReference type="InterPro" id="IPR036864">
    <property type="entry name" value="Zn2-C6_fun-type_DNA-bd_sf"/>
</dbReference>
<dbReference type="InterPro" id="IPR001138">
    <property type="entry name" value="Zn2Cys6_DnaBD"/>
</dbReference>
<protein>
    <recommendedName>
        <fullName evidence="3">Zn(2)-C6 fungal-type domain-containing protein</fullName>
    </recommendedName>
</protein>
<sequence length="372" mass="41290">MTAANGVPTNLTSRWNINTRRSPSAPTVVNSSVRKLNGSCNGCRKLRVKCSGGQPCQRCTASPTPCACIYSISQRRGKHKANEPTSQHTSAIPDLGSMPLFTQPTDWTISPGLMWNGQDMLSIETEQQSLDQTFSSNHSGYQLRDSPSLSDFLDSIAPPSPPPSTNVADRGKCAESCFLPVHKMTSELVGIETDSSRNSLENLLKMLDQSIIYAGKYLACPNCDPGCPRIMNLSFLHQRQVTLLINIAKDPAAFIHEQAPRVTLGEYQASREDDITLKRMLLLRVARDILKSVNECHDRSMEFERRFKEGTLDLGDIGKLNLRWLLDIAANLTRRLNCVRSQLENNEWGLYILLVHKNNPSQSIASLTTSSD</sequence>
<name>A0A0B7KG60_BIOOC</name>
<reference evidence="4" key="1">
    <citation type="submission" date="2015-01" db="EMBL/GenBank/DDBJ databases">
        <authorList>
            <person name="Durling Mikael"/>
        </authorList>
    </citation>
    <scope>NUCLEOTIDE SEQUENCE</scope>
</reference>
<evidence type="ECO:0000313" key="4">
    <source>
        <dbReference type="EMBL" id="CEO54417.1"/>
    </source>
</evidence>
<dbReference type="Gene3D" id="4.10.240.10">
    <property type="entry name" value="Zn(2)-C6 fungal-type DNA-binding domain"/>
    <property type="match status" value="1"/>
</dbReference>